<sequence>MKPKKLSRDEILKLESAVDDGVYVAPSKISDKQEMETKKLIEKMKNAKNRQDT</sequence>
<reference evidence="2" key="1">
    <citation type="submission" date="2019-11" db="EMBL/GenBank/DDBJ databases">
        <title>Genome sequence of Heliorestis convoluta strain HH, an alkaliphilic and minimalistic phototrophic bacterium from a soda lake in Egypt.</title>
        <authorList>
            <person name="Dewey E.D."/>
            <person name="Stokes L.M."/>
            <person name="Burchell B.M."/>
            <person name="Shaffer K.N."/>
            <person name="Huntington A.M."/>
            <person name="Baker J.M."/>
            <person name="Nadendla S."/>
            <person name="Giglio M.G."/>
            <person name="Touchman J.W."/>
            <person name="Blankenship R.E."/>
            <person name="Madigan M.T."/>
            <person name="Sattley W.M."/>
        </authorList>
    </citation>
    <scope>NUCLEOTIDE SEQUENCE [LARGE SCALE GENOMIC DNA]</scope>
    <source>
        <strain evidence="2">HH</strain>
    </source>
</reference>
<dbReference type="EMBL" id="CP045875">
    <property type="protein sequence ID" value="QGG47390.1"/>
    <property type="molecule type" value="Genomic_DNA"/>
</dbReference>
<gene>
    <name evidence="1" type="ORF">FTV88_1243</name>
</gene>
<proteinExistence type="predicted"/>
<organism evidence="1 2">
    <name type="scientific">Heliorestis convoluta</name>
    <dbReference type="NCBI Taxonomy" id="356322"/>
    <lineage>
        <taxon>Bacteria</taxon>
        <taxon>Bacillati</taxon>
        <taxon>Bacillota</taxon>
        <taxon>Clostridia</taxon>
        <taxon>Eubacteriales</taxon>
        <taxon>Heliobacteriaceae</taxon>
        <taxon>Heliorestis</taxon>
    </lineage>
</organism>
<evidence type="ECO:0000313" key="2">
    <source>
        <dbReference type="Proteomes" id="UP000366051"/>
    </source>
</evidence>
<keyword evidence="2" id="KW-1185">Reference proteome</keyword>
<dbReference type="AlphaFoldDB" id="A0A5Q2N567"/>
<protein>
    <submittedName>
        <fullName evidence="1">Uncharacterized protein</fullName>
    </submittedName>
</protein>
<dbReference type="RefSeq" id="WP_153724781.1">
    <property type="nucleotide sequence ID" value="NZ_CP045875.1"/>
</dbReference>
<dbReference type="Proteomes" id="UP000366051">
    <property type="component" value="Chromosome"/>
</dbReference>
<dbReference type="KEGG" id="hcv:FTV88_1243"/>
<name>A0A5Q2N567_9FIRM</name>
<evidence type="ECO:0000313" key="1">
    <source>
        <dbReference type="EMBL" id="QGG47390.1"/>
    </source>
</evidence>
<accession>A0A5Q2N567</accession>